<dbReference type="Proteomes" id="UP000008209">
    <property type="component" value="Chromosome"/>
</dbReference>
<name>E6XP70_SHEP2</name>
<protein>
    <submittedName>
        <fullName evidence="1">Uncharacterized protein</fullName>
    </submittedName>
</protein>
<reference evidence="1 2" key="1">
    <citation type="submission" date="2011-01" db="EMBL/GenBank/DDBJ databases">
        <title>Complete sequence of Shewanella putrefaciens 200.</title>
        <authorList>
            <consortium name="US DOE Joint Genome Institute"/>
            <person name="Lucas S."/>
            <person name="Copeland A."/>
            <person name="Lapidus A."/>
            <person name="Cheng J.-F."/>
            <person name="Bruce D."/>
            <person name="Goodwin L."/>
            <person name="Pitluck S."/>
            <person name="Munk A.C."/>
            <person name="Detter J.C."/>
            <person name="Han C."/>
            <person name="Tapia R."/>
            <person name="Land M."/>
            <person name="Hauser L."/>
            <person name="Chang Y.-J."/>
            <person name="Jeffries C."/>
            <person name="Kyrpides N."/>
            <person name="Ivanova N."/>
            <person name="Mikhailova N."/>
            <person name="Kolker E."/>
            <person name="Lawrence C."/>
            <person name="McCue L.A."/>
            <person name="DiChristina T."/>
            <person name="Nealson K."/>
            <person name="Fredrickson J.K."/>
            <person name="Woyke T."/>
        </authorList>
    </citation>
    <scope>NUCLEOTIDE SEQUENCE [LARGE SCALE GENOMIC DNA]</scope>
    <source>
        <strain evidence="1 2">200</strain>
    </source>
</reference>
<evidence type="ECO:0000313" key="2">
    <source>
        <dbReference type="Proteomes" id="UP000008209"/>
    </source>
</evidence>
<evidence type="ECO:0000313" key="1">
    <source>
        <dbReference type="EMBL" id="ADV55870.1"/>
    </source>
</evidence>
<sequence>MACTNLWGLTGDTEITEVHLPPAKLSKYADKNAVATSWMMAQARGDRDVPSEPLGNFYWSMRPVTNACNFARDAGGFPKGE</sequence>
<organism evidence="1 2">
    <name type="scientific">Shewanella putrefaciens (strain 200)</name>
    <dbReference type="NCBI Taxonomy" id="399804"/>
    <lineage>
        <taxon>Bacteria</taxon>
        <taxon>Pseudomonadati</taxon>
        <taxon>Pseudomonadota</taxon>
        <taxon>Gammaproteobacteria</taxon>
        <taxon>Alteromonadales</taxon>
        <taxon>Shewanellaceae</taxon>
        <taxon>Shewanella</taxon>
    </lineage>
</organism>
<dbReference type="EMBL" id="CP002457">
    <property type="protein sequence ID" value="ADV55870.1"/>
    <property type="molecule type" value="Genomic_DNA"/>
</dbReference>
<proteinExistence type="predicted"/>
<accession>E6XP70</accession>
<gene>
    <name evidence="1" type="ordered locus">Sput200_3483</name>
</gene>
<dbReference type="OrthoDB" id="6272763at2"/>
<dbReference type="KEGG" id="shp:Sput200_3483"/>
<dbReference type="HOGENOM" id="CLU_2571950_0_0_6"/>
<dbReference type="AlphaFoldDB" id="E6XP70"/>